<sequence>MALQDWHPPHHIDRHGQPEGRRSSPGRPKPPAHTNRNIMYLVPSASTDEATDNIGAFFRLGEYSQTERNAVENDHESELFPAQHIEDEDDQTGIYTNAAGGSQGIMLACDGRILVKAAERMYLETGDYHQKVNGDYTQDVEGAYTSVVKDNIDISSEDGQIKIQSANNKPLKLKAGDGSGKLEIKAKDEEKNIKGESEHTYHKWHTIKYKDSYESHKFGWDFNSIYGFAMTTYYGSKMESLYGLRMQFDKFNFLSDWVSFNWKGTQIDLKGIVMKKITAKFGKSDCSAEWDEIMVGLQGLKAEATRLEAKRKELAVQSGNVDLKNHSTGARLVGIECVL</sequence>
<dbReference type="EMBL" id="FXTT01000005">
    <property type="protein sequence ID" value="SMP33065.1"/>
    <property type="molecule type" value="Genomic_DNA"/>
</dbReference>
<organism evidence="2 3">
    <name type="scientific">Roseibium denhamense</name>
    <dbReference type="NCBI Taxonomy" id="76305"/>
    <lineage>
        <taxon>Bacteria</taxon>
        <taxon>Pseudomonadati</taxon>
        <taxon>Pseudomonadota</taxon>
        <taxon>Alphaproteobacteria</taxon>
        <taxon>Hyphomicrobiales</taxon>
        <taxon>Stappiaceae</taxon>
        <taxon>Roseibium</taxon>
    </lineage>
</organism>
<name>A0ABY1PHH4_9HYPH</name>
<evidence type="ECO:0000256" key="1">
    <source>
        <dbReference type="SAM" id="MobiDB-lite"/>
    </source>
</evidence>
<keyword evidence="3" id="KW-1185">Reference proteome</keyword>
<protein>
    <submittedName>
        <fullName evidence="2">Uncharacterized protein</fullName>
    </submittedName>
</protein>
<accession>A0ABY1PHH4</accession>
<dbReference type="Proteomes" id="UP001157914">
    <property type="component" value="Unassembled WGS sequence"/>
</dbReference>
<reference evidence="2 3" key="1">
    <citation type="submission" date="2017-05" db="EMBL/GenBank/DDBJ databases">
        <authorList>
            <person name="Varghese N."/>
            <person name="Submissions S."/>
        </authorList>
    </citation>
    <scope>NUCLEOTIDE SEQUENCE [LARGE SCALE GENOMIC DNA]</scope>
    <source>
        <strain evidence="2 3">DSM 15949</strain>
    </source>
</reference>
<gene>
    <name evidence="2" type="ORF">SAMN06265374_3654</name>
</gene>
<proteinExistence type="predicted"/>
<feature type="region of interest" description="Disordered" evidence="1">
    <location>
        <begin position="1"/>
        <end position="35"/>
    </location>
</feature>
<evidence type="ECO:0000313" key="3">
    <source>
        <dbReference type="Proteomes" id="UP001157914"/>
    </source>
</evidence>
<feature type="compositionally biased region" description="Basic and acidic residues" evidence="1">
    <location>
        <begin position="7"/>
        <end position="22"/>
    </location>
</feature>
<dbReference type="RefSeq" id="WP_155191469.1">
    <property type="nucleotide sequence ID" value="NZ_BAAAEA010000001.1"/>
</dbReference>
<evidence type="ECO:0000313" key="2">
    <source>
        <dbReference type="EMBL" id="SMP33065.1"/>
    </source>
</evidence>
<comment type="caution">
    <text evidence="2">The sequence shown here is derived from an EMBL/GenBank/DDBJ whole genome shotgun (WGS) entry which is preliminary data.</text>
</comment>